<keyword evidence="3" id="KW-1185">Reference proteome</keyword>
<proteinExistence type="predicted"/>
<evidence type="ECO:0000313" key="3">
    <source>
        <dbReference type="Proteomes" id="UP000554286"/>
    </source>
</evidence>
<evidence type="ECO:0000259" key="1">
    <source>
        <dbReference type="SMART" id="SM00953"/>
    </source>
</evidence>
<gene>
    <name evidence="2" type="ORF">GGD89_003663</name>
</gene>
<dbReference type="SMART" id="SM00953">
    <property type="entry name" value="RES"/>
    <property type="match status" value="1"/>
</dbReference>
<reference evidence="2 3" key="1">
    <citation type="submission" date="2020-08" db="EMBL/GenBank/DDBJ databases">
        <title>Genome sequencing of Purple Non-Sulfur Bacteria from various extreme environments.</title>
        <authorList>
            <person name="Mayer M."/>
        </authorList>
    </citation>
    <scope>NUCLEOTIDE SEQUENCE [LARGE SCALE GENOMIC DNA]</scope>
    <source>
        <strain evidence="2 3">JA131</strain>
    </source>
</reference>
<protein>
    <submittedName>
        <fullName evidence="2">RES domain-containing protein</fullName>
    </submittedName>
</protein>
<name>A0A7W6WB68_9PROT</name>
<dbReference type="InterPro" id="IPR014914">
    <property type="entry name" value="RES_dom"/>
</dbReference>
<dbReference type="Proteomes" id="UP000554286">
    <property type="component" value="Unassembled WGS sequence"/>
</dbReference>
<evidence type="ECO:0000313" key="2">
    <source>
        <dbReference type="EMBL" id="MBB4268010.1"/>
    </source>
</evidence>
<feature type="domain" description="RES" evidence="1">
    <location>
        <begin position="12"/>
        <end position="128"/>
    </location>
</feature>
<dbReference type="EMBL" id="JACIGK010000043">
    <property type="protein sequence ID" value="MBB4268010.1"/>
    <property type="molecule type" value="Genomic_DNA"/>
</dbReference>
<accession>A0A7W6WB68</accession>
<dbReference type="RefSeq" id="WP_184048430.1">
    <property type="nucleotide sequence ID" value="NZ_JACIGK010000043.1"/>
</dbReference>
<sequence length="142" mass="15449">MAWRLCKRDHADLSGTGARLHGGRWNSPGRALVYTAATAELAVLEVRVHLDVPPEMIPNDFVLMEIDLTGLDVEAVAAFPADPTAFGDTWLAEARTPVLCVPSAIVPEASNLLFNPAHPQAGAARVVGVRAFQFDRRLWRPL</sequence>
<comment type="caution">
    <text evidence="2">The sequence shown here is derived from an EMBL/GenBank/DDBJ whole genome shotgun (WGS) entry which is preliminary data.</text>
</comment>
<organism evidence="2 3">
    <name type="scientific">Roseospira visakhapatnamensis</name>
    <dbReference type="NCBI Taxonomy" id="390880"/>
    <lineage>
        <taxon>Bacteria</taxon>
        <taxon>Pseudomonadati</taxon>
        <taxon>Pseudomonadota</taxon>
        <taxon>Alphaproteobacteria</taxon>
        <taxon>Rhodospirillales</taxon>
        <taxon>Rhodospirillaceae</taxon>
        <taxon>Roseospira</taxon>
    </lineage>
</organism>
<dbReference type="AlphaFoldDB" id="A0A7W6WB68"/>
<dbReference type="Pfam" id="PF08808">
    <property type="entry name" value="RES"/>
    <property type="match status" value="1"/>
</dbReference>